<dbReference type="AlphaFoldDB" id="A0A2C6C1F6"/>
<evidence type="ECO:0000313" key="2">
    <source>
        <dbReference type="EMBL" id="PHI10687.1"/>
    </source>
</evidence>
<dbReference type="Proteomes" id="UP000221504">
    <property type="component" value="Unassembled WGS sequence"/>
</dbReference>
<accession>A0A2C6C1F6</accession>
<organism evidence="2 3">
    <name type="scientific">Fusobacterium nucleatum subsp. polymorphum</name>
    <name type="common">Fusobacterium polymorphum</name>
    <dbReference type="NCBI Taxonomy" id="76857"/>
    <lineage>
        <taxon>Bacteria</taxon>
        <taxon>Fusobacteriati</taxon>
        <taxon>Fusobacteriota</taxon>
        <taxon>Fusobacteriia</taxon>
        <taxon>Fusobacteriales</taxon>
        <taxon>Fusobacteriaceae</taxon>
        <taxon>Fusobacterium</taxon>
    </lineage>
</organism>
<protein>
    <submittedName>
        <fullName evidence="2">Histidine kinase</fullName>
    </submittedName>
</protein>
<keyword evidence="1" id="KW-1133">Transmembrane helix</keyword>
<keyword evidence="2" id="KW-0418">Kinase</keyword>
<keyword evidence="1" id="KW-0812">Transmembrane</keyword>
<keyword evidence="1" id="KW-0472">Membrane</keyword>
<dbReference type="EMBL" id="NIRM01000001">
    <property type="protein sequence ID" value="PHI10687.1"/>
    <property type="molecule type" value="Genomic_DNA"/>
</dbReference>
<name>A0A2C6C1F6_FUSNP</name>
<proteinExistence type="predicted"/>
<sequence>MENVTLKFVILVILEYNIYKTLATEYIRLRLVNSILIKYLLFYIFLLKYSIQI</sequence>
<dbReference type="GO" id="GO:0016301">
    <property type="term" value="F:kinase activity"/>
    <property type="evidence" value="ECO:0007669"/>
    <property type="project" value="UniProtKB-KW"/>
</dbReference>
<reference evidence="2 3" key="1">
    <citation type="submission" date="2017-06" db="EMBL/GenBank/DDBJ databases">
        <title>Draft genome sequence of Fusobacterium nucleatum subsp. polymorphum KCOM 1267 (=ChDC F290).</title>
        <authorList>
            <person name="Kook J.-K."/>
            <person name="Park S.-N."/>
            <person name="Lim Y.K."/>
            <person name="Roh H."/>
        </authorList>
    </citation>
    <scope>NUCLEOTIDE SEQUENCE [LARGE SCALE GENOMIC DNA]</scope>
    <source>
        <strain evidence="3">KCOM 1267(ChDC F290)</strain>
    </source>
</reference>
<evidence type="ECO:0000313" key="3">
    <source>
        <dbReference type="Proteomes" id="UP000221504"/>
    </source>
</evidence>
<comment type="caution">
    <text evidence="2">The sequence shown here is derived from an EMBL/GenBank/DDBJ whole genome shotgun (WGS) entry which is preliminary data.</text>
</comment>
<gene>
    <name evidence="2" type="ORF">CBG52_01420</name>
</gene>
<feature type="transmembrane region" description="Helical" evidence="1">
    <location>
        <begin position="31"/>
        <end position="51"/>
    </location>
</feature>
<evidence type="ECO:0000256" key="1">
    <source>
        <dbReference type="SAM" id="Phobius"/>
    </source>
</evidence>
<keyword evidence="2" id="KW-0808">Transferase</keyword>